<sequence>MPLRLNYPIKSKFSINMTRAIYDIVGQYNQDKINGFDEHFLESLVELLELENAKSVLDAMGGNGNFTCRMLNYCSARNIETPAMTLLEYSSVQIEFARASIDSELVSIVHGDILSMSNLQSGEKIPENAFDRIVIKSGNHEIPADKQYHLYLNLFRLLKPGGRFINLGFLFNEVQERDEFAEITKVKDSIIGAVDAVENRYFLMRDELYALLNRVGFEEVAKRVSFEYVIRSEIVEKEYFSEPKWDQAITELRMAQSRAMTLQQHGRITFDGEDSVMRLPGEITVAVKPQ</sequence>
<keyword evidence="3" id="KW-1185">Reference proteome</keyword>
<proteinExistence type="predicted"/>
<evidence type="ECO:0000259" key="1">
    <source>
        <dbReference type="Pfam" id="PF13847"/>
    </source>
</evidence>
<dbReference type="Gene3D" id="3.40.50.150">
    <property type="entry name" value="Vaccinia Virus protein VP39"/>
    <property type="match status" value="1"/>
</dbReference>
<dbReference type="Proteomes" id="UP000030428">
    <property type="component" value="Unassembled WGS sequence"/>
</dbReference>
<feature type="domain" description="Methyltransferase" evidence="1">
    <location>
        <begin position="52"/>
        <end position="165"/>
    </location>
</feature>
<dbReference type="SUPFAM" id="SSF53335">
    <property type="entry name" value="S-adenosyl-L-methionine-dependent methyltransferases"/>
    <property type="match status" value="1"/>
</dbReference>
<gene>
    <name evidence="2" type="ORF">PN36_28690</name>
</gene>
<dbReference type="AlphaFoldDB" id="A0A0A6PJJ3"/>
<comment type="caution">
    <text evidence="2">The sequence shown here is derived from an EMBL/GenBank/DDBJ whole genome shotgun (WGS) entry which is preliminary data.</text>
</comment>
<name>A0A0A6PJJ3_9GAMM</name>
<dbReference type="CDD" id="cd02440">
    <property type="entry name" value="AdoMet_MTases"/>
    <property type="match status" value="1"/>
</dbReference>
<organism evidence="2 3">
    <name type="scientific">Candidatus Thiomargarita nelsonii</name>
    <dbReference type="NCBI Taxonomy" id="1003181"/>
    <lineage>
        <taxon>Bacteria</taxon>
        <taxon>Pseudomonadati</taxon>
        <taxon>Pseudomonadota</taxon>
        <taxon>Gammaproteobacteria</taxon>
        <taxon>Thiotrichales</taxon>
        <taxon>Thiotrichaceae</taxon>
        <taxon>Thiomargarita</taxon>
    </lineage>
</organism>
<protein>
    <recommendedName>
        <fullName evidence="1">Methyltransferase domain-containing protein</fullName>
    </recommendedName>
</protein>
<evidence type="ECO:0000313" key="2">
    <source>
        <dbReference type="EMBL" id="KHD10702.1"/>
    </source>
</evidence>
<dbReference type="Pfam" id="PF13847">
    <property type="entry name" value="Methyltransf_31"/>
    <property type="match status" value="1"/>
</dbReference>
<dbReference type="InterPro" id="IPR029063">
    <property type="entry name" value="SAM-dependent_MTases_sf"/>
</dbReference>
<evidence type="ECO:0000313" key="3">
    <source>
        <dbReference type="Proteomes" id="UP000030428"/>
    </source>
</evidence>
<reference evidence="2 3" key="1">
    <citation type="journal article" date="2016" name="Front. Microbiol.">
        <title>Single-Cell (Meta-)Genomics of a Dimorphic Candidatus Thiomargarita nelsonii Reveals Genomic Plasticity.</title>
        <authorList>
            <person name="Flood B.E."/>
            <person name="Fliss P."/>
            <person name="Jones D.S."/>
            <person name="Dick G.J."/>
            <person name="Jain S."/>
            <person name="Kaster A.K."/>
            <person name="Winkel M."/>
            <person name="Mussmann M."/>
            <person name="Bailey J."/>
        </authorList>
    </citation>
    <scope>NUCLEOTIDE SEQUENCE [LARGE SCALE GENOMIC DNA]</scope>
    <source>
        <strain evidence="2">Hydrate Ridge</strain>
    </source>
</reference>
<dbReference type="InterPro" id="IPR025714">
    <property type="entry name" value="Methyltranfer_dom"/>
</dbReference>
<accession>A0A0A6PJJ3</accession>
<dbReference type="EMBL" id="JSZA02000190">
    <property type="protein sequence ID" value="KHD10702.1"/>
    <property type="molecule type" value="Genomic_DNA"/>
</dbReference>